<name>A0A1G5SHK0_9PROT</name>
<organism evidence="10 11">
    <name type="scientific">Nitrosomonas mobilis</name>
    <dbReference type="NCBI Taxonomy" id="51642"/>
    <lineage>
        <taxon>Bacteria</taxon>
        <taxon>Pseudomonadati</taxon>
        <taxon>Pseudomonadota</taxon>
        <taxon>Betaproteobacteria</taxon>
        <taxon>Nitrosomonadales</taxon>
        <taxon>Nitrosomonadaceae</taxon>
        <taxon>Nitrosomonas</taxon>
    </lineage>
</organism>
<evidence type="ECO:0000256" key="6">
    <source>
        <dbReference type="ARBA" id="ARBA00023284"/>
    </source>
</evidence>
<dbReference type="InterPro" id="IPR036249">
    <property type="entry name" value="Thioredoxin-like_sf"/>
</dbReference>
<dbReference type="CDD" id="cd03020">
    <property type="entry name" value="DsbA_DsbC_DsbG"/>
    <property type="match status" value="1"/>
</dbReference>
<proteinExistence type="inferred from homology"/>
<dbReference type="Pfam" id="PF10411">
    <property type="entry name" value="DsbC_N"/>
    <property type="match status" value="1"/>
</dbReference>
<dbReference type="PANTHER" id="PTHR35272">
    <property type="entry name" value="THIOL:DISULFIDE INTERCHANGE PROTEIN DSBC-RELATED"/>
    <property type="match status" value="1"/>
</dbReference>
<dbReference type="SUPFAM" id="SSF52833">
    <property type="entry name" value="Thioredoxin-like"/>
    <property type="match status" value="1"/>
</dbReference>
<reference evidence="10 11" key="1">
    <citation type="submission" date="2016-10" db="EMBL/GenBank/DDBJ databases">
        <authorList>
            <person name="de Groot N.N."/>
        </authorList>
    </citation>
    <scope>NUCLEOTIDE SEQUENCE [LARGE SCALE GENOMIC DNA]</scope>
    <source>
        <strain evidence="10">1</strain>
    </source>
</reference>
<dbReference type="PROSITE" id="PS00194">
    <property type="entry name" value="THIOREDOXIN_1"/>
    <property type="match status" value="1"/>
</dbReference>
<dbReference type="PANTHER" id="PTHR35272:SF3">
    <property type="entry name" value="THIOL:DISULFIDE INTERCHANGE PROTEIN DSBC"/>
    <property type="match status" value="1"/>
</dbReference>
<dbReference type="Gene3D" id="3.40.30.10">
    <property type="entry name" value="Glutaredoxin"/>
    <property type="match status" value="1"/>
</dbReference>
<evidence type="ECO:0000259" key="8">
    <source>
        <dbReference type="Pfam" id="PF10411"/>
    </source>
</evidence>
<dbReference type="InterPro" id="IPR009094">
    <property type="entry name" value="DiS-bond_isomerase_DsbC/G_N_sf"/>
</dbReference>
<keyword evidence="11" id="KW-1185">Reference proteome</keyword>
<sequence>MSLLLRLFVPFTLIGLLISGFAIAGESDLRKTLQTHFPDSEIESLTQTPYQGLYEVVIGGEVFYTDEKADYFFMGHMVDTKTRTSLTSERVQQIRDARRIPIDSLPLQHALKTVKGKGERSLIVYSDPNCPYCKKLEEELVKAENVTIRTLVYPILNGSMDTAVAIWCSPDRVKAWDDFMLRAIKPKAGECETPLMTILQSGQEYRITGTPTLIFADGSIVSGLIPLAEIEKRLDQQSAKSK</sequence>
<dbReference type="OrthoDB" id="12976at2"/>
<keyword evidence="5" id="KW-1015">Disulfide bond</keyword>
<accession>A0A1G5SHK0</accession>
<keyword evidence="6 7" id="KW-0676">Redox-active center</keyword>
<comment type="function">
    <text evidence="7">Required for disulfide bond formation in some periplasmic proteins. Acts by transferring its disulfide bond to other proteins and is reduced in the process.</text>
</comment>
<feature type="domain" description="Disulphide bond isomerase DsbC/G N-terminal" evidence="8">
    <location>
        <begin position="22"/>
        <end position="87"/>
    </location>
</feature>
<dbReference type="InterPro" id="IPR018950">
    <property type="entry name" value="DiS-bond_isomerase_DsbC/G_N"/>
</dbReference>
<evidence type="ECO:0000256" key="7">
    <source>
        <dbReference type="RuleBase" id="RU364038"/>
    </source>
</evidence>
<dbReference type="EMBL" id="FMWO01000061">
    <property type="protein sequence ID" value="SCZ86350.1"/>
    <property type="molecule type" value="Genomic_DNA"/>
</dbReference>
<dbReference type="Pfam" id="PF13098">
    <property type="entry name" value="Thioredoxin_2"/>
    <property type="match status" value="1"/>
</dbReference>
<dbReference type="InterPro" id="IPR012336">
    <property type="entry name" value="Thioredoxin-like_fold"/>
</dbReference>
<dbReference type="RefSeq" id="WP_090287336.1">
    <property type="nucleotide sequence ID" value="NZ_FMWO01000061.1"/>
</dbReference>
<evidence type="ECO:0000256" key="3">
    <source>
        <dbReference type="ARBA" id="ARBA00022729"/>
    </source>
</evidence>
<keyword evidence="4 7" id="KW-0574">Periplasm</keyword>
<dbReference type="InterPro" id="IPR051470">
    <property type="entry name" value="Thiol:disulfide_interchange"/>
</dbReference>
<dbReference type="InterPro" id="IPR033954">
    <property type="entry name" value="DiS-bond_Isoase_DsbC/G"/>
</dbReference>
<evidence type="ECO:0000313" key="11">
    <source>
        <dbReference type="Proteomes" id="UP000198729"/>
    </source>
</evidence>
<dbReference type="GO" id="GO:0042597">
    <property type="term" value="C:periplasmic space"/>
    <property type="evidence" value="ECO:0007669"/>
    <property type="project" value="UniProtKB-SubCell"/>
</dbReference>
<feature type="domain" description="Thioredoxin-like fold" evidence="9">
    <location>
        <begin position="114"/>
        <end position="234"/>
    </location>
</feature>
<protein>
    <recommendedName>
        <fullName evidence="7">Thiol:disulfide interchange protein</fullName>
    </recommendedName>
</protein>
<dbReference type="STRING" id="51642.NSMM_520020"/>
<evidence type="ECO:0000313" key="10">
    <source>
        <dbReference type="EMBL" id="SCZ86350.1"/>
    </source>
</evidence>
<comment type="similarity">
    <text evidence="2 7">Belongs to the thioredoxin family. DsbC subfamily.</text>
</comment>
<evidence type="ECO:0000256" key="5">
    <source>
        <dbReference type="ARBA" id="ARBA00023157"/>
    </source>
</evidence>
<keyword evidence="3 7" id="KW-0732">Signal</keyword>
<evidence type="ECO:0000256" key="4">
    <source>
        <dbReference type="ARBA" id="ARBA00022764"/>
    </source>
</evidence>
<evidence type="ECO:0000256" key="1">
    <source>
        <dbReference type="ARBA" id="ARBA00004418"/>
    </source>
</evidence>
<dbReference type="AlphaFoldDB" id="A0A1G5SHK0"/>
<dbReference type="Proteomes" id="UP000198729">
    <property type="component" value="Unassembled WGS sequence"/>
</dbReference>
<dbReference type="Gene3D" id="3.10.450.70">
    <property type="entry name" value="Disulphide bond isomerase, DsbC/G, N-terminal"/>
    <property type="match status" value="1"/>
</dbReference>
<evidence type="ECO:0000259" key="9">
    <source>
        <dbReference type="Pfam" id="PF13098"/>
    </source>
</evidence>
<evidence type="ECO:0000256" key="2">
    <source>
        <dbReference type="ARBA" id="ARBA00009813"/>
    </source>
</evidence>
<dbReference type="InterPro" id="IPR017937">
    <property type="entry name" value="Thioredoxin_CS"/>
</dbReference>
<dbReference type="SUPFAM" id="SSF54423">
    <property type="entry name" value="DsbC/DsbG N-terminal domain-like"/>
    <property type="match status" value="1"/>
</dbReference>
<gene>
    <name evidence="10" type="ORF">NSMM_520020</name>
</gene>
<comment type="subcellular location">
    <subcellularLocation>
        <location evidence="1 7">Periplasm</location>
    </subcellularLocation>
</comment>